<evidence type="ECO:0000313" key="2">
    <source>
        <dbReference type="EMBL" id="CAF4185871.1"/>
    </source>
</evidence>
<dbReference type="EMBL" id="CAJOBA010046157">
    <property type="protein sequence ID" value="CAF4185871.1"/>
    <property type="molecule type" value="Genomic_DNA"/>
</dbReference>
<comment type="caution">
    <text evidence="1">The sequence shown here is derived from an EMBL/GenBank/DDBJ whole genome shotgun (WGS) entry which is preliminary data.</text>
</comment>
<organism evidence="1 3">
    <name type="scientific">Didymodactylos carnosus</name>
    <dbReference type="NCBI Taxonomy" id="1234261"/>
    <lineage>
        <taxon>Eukaryota</taxon>
        <taxon>Metazoa</taxon>
        <taxon>Spiralia</taxon>
        <taxon>Gnathifera</taxon>
        <taxon>Rotifera</taxon>
        <taxon>Eurotatoria</taxon>
        <taxon>Bdelloidea</taxon>
        <taxon>Philodinida</taxon>
        <taxon>Philodinidae</taxon>
        <taxon>Didymodactylos</taxon>
    </lineage>
</organism>
<protein>
    <submittedName>
        <fullName evidence="1">Uncharacterized protein</fullName>
    </submittedName>
</protein>
<sequence>MCSSNAQELLTQDYLHASYEKLLQKLPPHRQVVLYSEKLPDEIDNFAVCINSFLLGKSSHMNMNKTIKINTRYELDLPVNILENLVSLRESFLHLSAHDYDHNDDEFFYEDRESLLDHIETTVMKLCGTNVMDDSYKCRSSRCGKRSAPLIVILQQLGDFCKSLGFSLL</sequence>
<dbReference type="Proteomes" id="UP000682733">
    <property type="component" value="Unassembled WGS sequence"/>
</dbReference>
<gene>
    <name evidence="1" type="ORF">OVA965_LOCUS31942</name>
    <name evidence="2" type="ORF">TMI583_LOCUS32787</name>
</gene>
<dbReference type="Proteomes" id="UP000677228">
    <property type="component" value="Unassembled WGS sequence"/>
</dbReference>
<dbReference type="AlphaFoldDB" id="A0A8S2F8W8"/>
<evidence type="ECO:0000313" key="3">
    <source>
        <dbReference type="Proteomes" id="UP000677228"/>
    </source>
</evidence>
<reference evidence="1" key="1">
    <citation type="submission" date="2021-02" db="EMBL/GenBank/DDBJ databases">
        <authorList>
            <person name="Nowell W R."/>
        </authorList>
    </citation>
    <scope>NUCLEOTIDE SEQUENCE</scope>
</reference>
<evidence type="ECO:0000313" key="1">
    <source>
        <dbReference type="EMBL" id="CAF1377175.1"/>
    </source>
</evidence>
<dbReference type="EMBL" id="CAJNOK010024477">
    <property type="protein sequence ID" value="CAF1377175.1"/>
    <property type="molecule type" value="Genomic_DNA"/>
</dbReference>
<accession>A0A8S2F8W8</accession>
<name>A0A8S2F8W8_9BILA</name>
<proteinExistence type="predicted"/>